<dbReference type="Proteomes" id="UP001165083">
    <property type="component" value="Unassembled WGS sequence"/>
</dbReference>
<name>A0A9W6TLX5_9STRA</name>
<evidence type="ECO:0000313" key="1">
    <source>
        <dbReference type="EMBL" id="GMF14836.1"/>
    </source>
</evidence>
<keyword evidence="2" id="KW-1185">Reference proteome</keyword>
<comment type="caution">
    <text evidence="1">The sequence shown here is derived from an EMBL/GenBank/DDBJ whole genome shotgun (WGS) entry which is preliminary data.</text>
</comment>
<proteinExistence type="predicted"/>
<reference evidence="1" key="1">
    <citation type="submission" date="2023-04" db="EMBL/GenBank/DDBJ databases">
        <title>Phytophthora lilii NBRC 32176.</title>
        <authorList>
            <person name="Ichikawa N."/>
            <person name="Sato H."/>
            <person name="Tonouchi N."/>
        </authorList>
    </citation>
    <scope>NUCLEOTIDE SEQUENCE</scope>
    <source>
        <strain evidence="1">NBRC 32176</strain>
    </source>
</reference>
<dbReference type="AlphaFoldDB" id="A0A9W6TLX5"/>
<gene>
    <name evidence="1" type="ORF">Plil01_000496800</name>
</gene>
<organism evidence="1 2">
    <name type="scientific">Phytophthora lilii</name>
    <dbReference type="NCBI Taxonomy" id="2077276"/>
    <lineage>
        <taxon>Eukaryota</taxon>
        <taxon>Sar</taxon>
        <taxon>Stramenopiles</taxon>
        <taxon>Oomycota</taxon>
        <taxon>Peronosporomycetes</taxon>
        <taxon>Peronosporales</taxon>
        <taxon>Peronosporaceae</taxon>
        <taxon>Phytophthora</taxon>
    </lineage>
</organism>
<protein>
    <submittedName>
        <fullName evidence="1">Unnamed protein product</fullName>
    </submittedName>
</protein>
<accession>A0A9W6TLX5</accession>
<evidence type="ECO:0000313" key="2">
    <source>
        <dbReference type="Proteomes" id="UP001165083"/>
    </source>
</evidence>
<dbReference type="EMBL" id="BSXW01000207">
    <property type="protein sequence ID" value="GMF14836.1"/>
    <property type="molecule type" value="Genomic_DNA"/>
</dbReference>
<sequence>MQEMAPFVTRGGVHLPYKVVAMVVVERASCKFAGREKPNNIFVYALDDRYSAVALNISKYELYQTEVICKEAVLDSQKRKEVHLCTGDFRRVNERPWIHELIKFYKFDGIIKFFPVITTKIDLW</sequence>